<protein>
    <recommendedName>
        <fullName evidence="12">Rx N-terminal domain-containing protein</fullName>
    </recommendedName>
</protein>
<feature type="domain" description="R13L1/DRL21-like LRR repeat region" evidence="9">
    <location>
        <begin position="884"/>
        <end position="1006"/>
    </location>
</feature>
<dbReference type="Pfam" id="PF25019">
    <property type="entry name" value="LRR_R13L1-DRL21"/>
    <property type="match status" value="2"/>
</dbReference>
<dbReference type="Gene3D" id="1.20.5.4130">
    <property type="match status" value="2"/>
</dbReference>
<dbReference type="Gene3D" id="1.10.10.10">
    <property type="entry name" value="Winged helix-like DNA-binding domain superfamily/Winged helix DNA-binding domain"/>
    <property type="match status" value="2"/>
</dbReference>
<dbReference type="InterPro" id="IPR038005">
    <property type="entry name" value="RX-like_CC"/>
</dbReference>
<feature type="domain" description="Disease resistance N-terminal" evidence="7">
    <location>
        <begin position="188"/>
        <end position="272"/>
    </location>
</feature>
<evidence type="ECO:0000256" key="2">
    <source>
        <dbReference type="ARBA" id="ARBA00022737"/>
    </source>
</evidence>
<dbReference type="Proteomes" id="UP000239757">
    <property type="component" value="Unassembled WGS sequence"/>
</dbReference>
<dbReference type="Gene3D" id="3.40.50.300">
    <property type="entry name" value="P-loop containing nucleotide triphosphate hydrolases"/>
    <property type="match status" value="1"/>
</dbReference>
<feature type="domain" description="Disease resistance protein winged helix" evidence="8">
    <location>
        <begin position="604"/>
        <end position="674"/>
    </location>
</feature>
<sequence>MADVFVSSLVSTILGNLNSLALREFEIASNLETDLQDLGSTLSTIQAVLQDAEQKQWRSEAVRNWLRKLKDIAYDADDLLDEFAAKAFLWKARENMSSKVSDFFSFKNSTVFTFKKAHELKQIRQRLDAVAEEKNKFHLTEKVGDLEIDDREWRLTSSLVNESEILGRNEDKENVINGLFDVFVSSLVSTILGNLNSLALREFEIASNLETDLQDLGSTLSTIQAVLQDAEQKQWRSEAVRNWLRKLKDIAYDADDLLDEFAAKAFLWKARENMSSKVSDFFSFKNSTVFTFKKAHELKQIRQRLDAVAEEKNKFHLTEKVGDLEIDDREWRLTSSLVNESEILGRNEDKENVINGLFGSSLDQNDLSIYAICGMGGLGKTTLAQLVFNDERVERGFGLRIWVCVSDAFEVRRLIKAVIESIDGSPCDIKELDPLQRYLQEKLRGKRFLLVLDDVWNENYEKWDGFRNSLKVGAKGSVVIVTTRIEKVALIMATLPIYHLDYLSDENSWLLFKQRSFLMESEEGYSRLERIGKQIVLKCGGVPLAVKALGSMLRLKRRESDWLSVKESEIWELPDDGSGILPALRLSYDNLPSYLRQCFAYCSIFPKDCEMDKSQLIELWMANGFVPSRGRRELREIGDEIFLELTWRSFFQDVTEYHDGTVTCKMHDLVHDLAISIMRFECYMYDNNQSFGSPKQIRHLHIPIQPMPPSSYERIHSDKQYNLLKSCSSVRSLILGGIGLTEANCPPLKHVRALDCDMYQIPKSLGKMVHLRYLNLRDHGSICIRRIPNSFCNLVHLTYLNLSYSRIKRLPQSANCLLNLQIMKLSSCRYLCELPQGMQHMRSLKCVDISRCDSLEQTPPGIGHLTQLVELSIFIVRKDHGYGIGELKELDLGKELSLKELDNVTGSTEAKSANLIRKQNLRSLSLIWGKQAGEFPDNEEEVLSSLQPHYNLEYIRISCYQGLRLPSWLIDLPNLVLVELDQCKRCSHLPPLGELPLLMVLKIKGMDAVKCISSEFYGNGINPFSSLEELFFDSMPVLETWKTVEGRGNFPRLQILVFRKCPELIELPKFPTLKKLRICERESVLFHPDLGSLKIHDLSGLTNFPSGLLQNQTHLEELNIESLPDLRSLSNHLDNLSVLKHLKIFSCHKLKDIPEALQNLNALESLVLSGCDTLVSFPGNVNGLTSLRVLKIFQCDRFTSLSDRVMHLTHLEELCIMATLPIYHLDYLSDENSWLLFKQRSFLMESEEGYSRLERIGKQIVLKCGGVPLAVKALGSMLRLKRRESDWLSVKESEIWELPDDGSGILPALRLSYDNLPSYLRQCFAYCSIFPKDCEMDKSQLIELWMANGFVPSRGRRELREIGDEIFLELTWRSFFQDVTEYHDGTVTCKMHDLVHDLAISIMRFECYMYDNNQSFGSPKQIRHLHIPIQPMPPSSYERIHSDKQYNLLKSCSSVRSLILGGIGLTEANCPPLKHVRALDCDMYQIPKSLGKMVHLRYLNLRDHGSICIRRIPNSFCNLVHLTYLNLSYSRIKRLPQSANCLLNLQIMKLSSCRYLCELPQGMQHMRSLKCVDISRCDSLEQTPPGIGHLTQLVELSIFIVRKDHGYGIGELKELDLGKELSLKELDNVTGSTEAKSANLIRKQNLRSLSLIWGKQAGEFPDNEEEVLSSLQPHYNLEYIRISCYQGLRLPSWLIDLPNLVLVELDQCKRCSHLPPLGELPLLMVLKIKGMDAVKCISSEFYGNGINPFSSLEELFFDSMPVLETWKTVEGRGNFPRLQILVFRKCPELIELPKFPTLKKLRICERESVLFHPDLGSLKIHDLSGLTNFPSGLLQNQTHLEELNIESLPDLRSLSNHLDNLSVLKHLKIFSCHKLKDIPEALQNLNALESLVLSGCDTLVSFPGNVNGLTSLRVLKIFQCDRFTSLSDRVMHLTHLEELCIWDCPMLNSLPTEIQHLNGLQKLTISRCDGFTSVPNQIEHLTSLCELNFEYCIHLMSLPQGLKSLTTLKNLDIRGCPHLEKWCKEGEGEGWPYIAHVPCIKITAYDKAWYSKLRRSHGSLFTR</sequence>
<evidence type="ECO:0000259" key="6">
    <source>
        <dbReference type="Pfam" id="PF00931"/>
    </source>
</evidence>
<keyword evidence="2" id="KW-0677">Repeat</keyword>
<dbReference type="InterPro" id="IPR002182">
    <property type="entry name" value="NB-ARC"/>
</dbReference>
<dbReference type="InterPro" id="IPR041118">
    <property type="entry name" value="Rx_N"/>
</dbReference>
<dbReference type="InterPro" id="IPR001611">
    <property type="entry name" value="Leu-rich_rpt"/>
</dbReference>
<dbReference type="GO" id="GO:0005524">
    <property type="term" value="F:ATP binding"/>
    <property type="evidence" value="ECO:0007669"/>
    <property type="project" value="UniProtKB-KW"/>
</dbReference>
<dbReference type="OrthoDB" id="2973320at2759"/>
<dbReference type="FunFam" id="1.10.10.10:FF:000322">
    <property type="entry name" value="Probable disease resistance protein At1g63360"/>
    <property type="match status" value="2"/>
</dbReference>
<evidence type="ECO:0000259" key="7">
    <source>
        <dbReference type="Pfam" id="PF18052"/>
    </source>
</evidence>
<evidence type="ECO:0000256" key="5">
    <source>
        <dbReference type="ARBA" id="ARBA00022840"/>
    </source>
</evidence>
<dbReference type="PRINTS" id="PR00364">
    <property type="entry name" value="DISEASERSIST"/>
</dbReference>
<dbReference type="PANTHER" id="PTHR36766">
    <property type="entry name" value="PLANT BROAD-SPECTRUM MILDEW RESISTANCE PROTEIN RPW8"/>
    <property type="match status" value="1"/>
</dbReference>
<dbReference type="InterPro" id="IPR036388">
    <property type="entry name" value="WH-like_DNA-bd_sf"/>
</dbReference>
<keyword evidence="3" id="KW-0547">Nucleotide-binding</keyword>
<evidence type="ECO:0000256" key="1">
    <source>
        <dbReference type="ARBA" id="ARBA00022614"/>
    </source>
</evidence>
<dbReference type="Gene3D" id="3.80.10.10">
    <property type="entry name" value="Ribonuclease Inhibitor"/>
    <property type="match status" value="7"/>
</dbReference>
<evidence type="ECO:0008006" key="12">
    <source>
        <dbReference type="Google" id="ProtNLM"/>
    </source>
</evidence>
<dbReference type="GO" id="GO:0051707">
    <property type="term" value="P:response to other organism"/>
    <property type="evidence" value="ECO:0007669"/>
    <property type="project" value="UniProtKB-ARBA"/>
</dbReference>
<dbReference type="InterPro" id="IPR032675">
    <property type="entry name" value="LRR_dom_sf"/>
</dbReference>
<evidence type="ECO:0000313" key="10">
    <source>
        <dbReference type="EMBL" id="PPS06218.1"/>
    </source>
</evidence>
<dbReference type="CDD" id="cd14798">
    <property type="entry name" value="RX-CC_like"/>
    <property type="match status" value="2"/>
</dbReference>
<dbReference type="PANTHER" id="PTHR36766:SF54">
    <property type="entry name" value="DISEASE RESISTANCE PROTEIN RGA1"/>
    <property type="match status" value="1"/>
</dbReference>
<keyword evidence="4" id="KW-0611">Plant defense</keyword>
<accession>A0A2P5XS82</accession>
<dbReference type="InterPro" id="IPR042197">
    <property type="entry name" value="Apaf_helical"/>
</dbReference>
<feature type="domain" description="NB-ARC" evidence="6">
    <location>
        <begin position="351"/>
        <end position="520"/>
    </location>
</feature>
<gene>
    <name evidence="10" type="ORF">GOBAR_AA14426</name>
</gene>
<proteinExistence type="predicted"/>
<dbReference type="Pfam" id="PF18052">
    <property type="entry name" value="Rx_N"/>
    <property type="match status" value="2"/>
</dbReference>
<keyword evidence="5" id="KW-0067">ATP-binding</keyword>
<evidence type="ECO:0000259" key="8">
    <source>
        <dbReference type="Pfam" id="PF23559"/>
    </source>
</evidence>
<evidence type="ECO:0000259" key="9">
    <source>
        <dbReference type="Pfam" id="PF25019"/>
    </source>
</evidence>
<dbReference type="PROSITE" id="PS51450">
    <property type="entry name" value="LRR"/>
    <property type="match status" value="2"/>
</dbReference>
<dbReference type="InterPro" id="IPR027417">
    <property type="entry name" value="P-loop_NTPase"/>
</dbReference>
<dbReference type="SUPFAM" id="SSF52058">
    <property type="entry name" value="L domain-like"/>
    <property type="match status" value="3"/>
</dbReference>
<dbReference type="Pfam" id="PF23559">
    <property type="entry name" value="WHD_DRP"/>
    <property type="match status" value="2"/>
</dbReference>
<dbReference type="InterPro" id="IPR056789">
    <property type="entry name" value="LRR_R13L1-DRL21"/>
</dbReference>
<dbReference type="SMART" id="SM00369">
    <property type="entry name" value="LRR_TYP"/>
    <property type="match status" value="2"/>
</dbReference>
<name>A0A2P5XS82_GOSBA</name>
<evidence type="ECO:0000256" key="4">
    <source>
        <dbReference type="ARBA" id="ARBA00022821"/>
    </source>
</evidence>
<dbReference type="SUPFAM" id="SSF52540">
    <property type="entry name" value="P-loop containing nucleoside triphosphate hydrolases"/>
    <property type="match status" value="2"/>
</dbReference>
<feature type="domain" description="Disease resistance protein winged helix" evidence="8">
    <location>
        <begin position="1329"/>
        <end position="1399"/>
    </location>
</feature>
<dbReference type="InterPro" id="IPR003591">
    <property type="entry name" value="Leu-rich_rpt_typical-subtyp"/>
</dbReference>
<feature type="domain" description="Disease resistance N-terminal" evidence="7">
    <location>
        <begin position="10"/>
        <end position="94"/>
    </location>
</feature>
<evidence type="ECO:0000256" key="3">
    <source>
        <dbReference type="ARBA" id="ARBA00022741"/>
    </source>
</evidence>
<keyword evidence="1" id="KW-0433">Leucine-rich repeat</keyword>
<dbReference type="SUPFAM" id="SSF52047">
    <property type="entry name" value="RNI-like"/>
    <property type="match status" value="1"/>
</dbReference>
<dbReference type="Pfam" id="PF00931">
    <property type="entry name" value="NB-ARC"/>
    <property type="match status" value="1"/>
</dbReference>
<dbReference type="FunFam" id="3.40.50.300:FF:001091">
    <property type="entry name" value="Probable disease resistance protein At1g61300"/>
    <property type="match status" value="1"/>
</dbReference>
<evidence type="ECO:0000313" key="11">
    <source>
        <dbReference type="Proteomes" id="UP000239757"/>
    </source>
</evidence>
<dbReference type="InterPro" id="IPR058922">
    <property type="entry name" value="WHD_DRP"/>
</dbReference>
<organism evidence="10 11">
    <name type="scientific">Gossypium barbadense</name>
    <name type="common">Sea Island cotton</name>
    <name type="synonym">Hibiscus barbadensis</name>
    <dbReference type="NCBI Taxonomy" id="3634"/>
    <lineage>
        <taxon>Eukaryota</taxon>
        <taxon>Viridiplantae</taxon>
        <taxon>Streptophyta</taxon>
        <taxon>Embryophyta</taxon>
        <taxon>Tracheophyta</taxon>
        <taxon>Spermatophyta</taxon>
        <taxon>Magnoliopsida</taxon>
        <taxon>eudicotyledons</taxon>
        <taxon>Gunneridae</taxon>
        <taxon>Pentapetalae</taxon>
        <taxon>rosids</taxon>
        <taxon>malvids</taxon>
        <taxon>Malvales</taxon>
        <taxon>Malvaceae</taxon>
        <taxon>Malvoideae</taxon>
        <taxon>Gossypium</taxon>
    </lineage>
</organism>
<dbReference type="GO" id="GO:0043531">
    <property type="term" value="F:ADP binding"/>
    <property type="evidence" value="ECO:0007669"/>
    <property type="project" value="InterPro"/>
</dbReference>
<dbReference type="GO" id="GO:0006952">
    <property type="term" value="P:defense response"/>
    <property type="evidence" value="ECO:0007669"/>
    <property type="project" value="UniProtKB-KW"/>
</dbReference>
<reference evidence="10 11" key="1">
    <citation type="submission" date="2015-01" db="EMBL/GenBank/DDBJ databases">
        <title>Genome of allotetraploid Gossypium barbadense reveals genomic plasticity and fiber elongation in cotton evolution.</title>
        <authorList>
            <person name="Chen X."/>
            <person name="Liu X."/>
            <person name="Zhao B."/>
            <person name="Zheng H."/>
            <person name="Hu Y."/>
            <person name="Lu G."/>
            <person name="Yang C."/>
            <person name="Chen J."/>
            <person name="Shan C."/>
            <person name="Zhang L."/>
            <person name="Zhou Y."/>
            <person name="Wang L."/>
            <person name="Guo W."/>
            <person name="Bai Y."/>
            <person name="Ruan J."/>
            <person name="Shangguan X."/>
            <person name="Mao Y."/>
            <person name="Jiang J."/>
            <person name="Zhu Y."/>
            <person name="Lei J."/>
            <person name="Kang H."/>
            <person name="Chen S."/>
            <person name="He X."/>
            <person name="Wang R."/>
            <person name="Wang Y."/>
            <person name="Chen J."/>
            <person name="Wang L."/>
            <person name="Yu S."/>
            <person name="Wang B."/>
            <person name="Wei J."/>
            <person name="Song S."/>
            <person name="Lu X."/>
            <person name="Gao Z."/>
            <person name="Gu W."/>
            <person name="Deng X."/>
            <person name="Ma D."/>
            <person name="Wang S."/>
            <person name="Liang W."/>
            <person name="Fang L."/>
            <person name="Cai C."/>
            <person name="Zhu X."/>
            <person name="Zhou B."/>
            <person name="Zhang Y."/>
            <person name="Chen Z."/>
            <person name="Xu S."/>
            <person name="Zhu R."/>
            <person name="Wang S."/>
            <person name="Zhang T."/>
            <person name="Zhao G."/>
        </authorList>
    </citation>
    <scope>NUCLEOTIDE SEQUENCE [LARGE SCALE GENOMIC DNA]</scope>
    <source>
        <strain evidence="11">cv. Xinhai21</strain>
        <tissue evidence="10">Leaf</tissue>
    </source>
</reference>
<feature type="domain" description="R13L1/DRL21-like LRR repeat region" evidence="9">
    <location>
        <begin position="1609"/>
        <end position="1731"/>
    </location>
</feature>
<dbReference type="Gene3D" id="1.10.8.430">
    <property type="entry name" value="Helical domain of apoptotic protease-activating factors"/>
    <property type="match status" value="2"/>
</dbReference>
<dbReference type="EMBL" id="KZ664323">
    <property type="protein sequence ID" value="PPS06218.1"/>
    <property type="molecule type" value="Genomic_DNA"/>
</dbReference>